<organism evidence="1 2">
    <name type="scientific">Candidatus Methanoperedens nitratireducens</name>
    <dbReference type="NCBI Taxonomy" id="1392998"/>
    <lineage>
        <taxon>Archaea</taxon>
        <taxon>Methanobacteriati</taxon>
        <taxon>Methanobacteriota</taxon>
        <taxon>Stenosarchaea group</taxon>
        <taxon>Methanomicrobia</taxon>
        <taxon>Methanosarcinales</taxon>
        <taxon>ANME-2 cluster</taxon>
        <taxon>Candidatus Methanoperedentaceae</taxon>
        <taxon>Candidatus Methanoperedens</taxon>
    </lineage>
</organism>
<evidence type="ECO:0000313" key="1">
    <source>
        <dbReference type="EMBL" id="SNQ62749.1"/>
    </source>
</evidence>
<dbReference type="Gene3D" id="2.10.260.10">
    <property type="match status" value="1"/>
</dbReference>
<dbReference type="AlphaFoldDB" id="A0A284VU61"/>
<accession>A0A284VU61</accession>
<keyword evidence="2" id="KW-1185">Reference proteome</keyword>
<gene>
    <name evidence="1" type="ORF">MNV_860007</name>
</gene>
<dbReference type="RefSeq" id="WP_096207271.1">
    <property type="nucleotide sequence ID" value="NZ_FZMP01000236.1"/>
</dbReference>
<evidence type="ECO:0008006" key="3">
    <source>
        <dbReference type="Google" id="ProtNLM"/>
    </source>
</evidence>
<proteinExistence type="predicted"/>
<dbReference type="EMBL" id="FZMP01000236">
    <property type="protein sequence ID" value="SNQ62749.1"/>
    <property type="molecule type" value="Genomic_DNA"/>
</dbReference>
<name>A0A284VU61_9EURY</name>
<dbReference type="OrthoDB" id="191223at2157"/>
<evidence type="ECO:0000313" key="2">
    <source>
        <dbReference type="Proteomes" id="UP000218615"/>
    </source>
</evidence>
<sequence>MEKKSVVKARLHHGAKSLDLTIPVSICEDFNISEGDVFSVEVNKQDNDFKLIYRRILKQ</sequence>
<reference evidence="2" key="1">
    <citation type="submission" date="2017-06" db="EMBL/GenBank/DDBJ databases">
        <authorList>
            <person name="Cremers G."/>
        </authorList>
    </citation>
    <scope>NUCLEOTIDE SEQUENCE [LARGE SCALE GENOMIC DNA]</scope>
</reference>
<dbReference type="Proteomes" id="UP000218615">
    <property type="component" value="Unassembled WGS sequence"/>
</dbReference>
<protein>
    <recommendedName>
        <fullName evidence="3">SpoVT-AbrB domain-containing protein</fullName>
    </recommendedName>
</protein>